<evidence type="ECO:0000256" key="3">
    <source>
        <dbReference type="ARBA" id="ARBA00022692"/>
    </source>
</evidence>
<evidence type="ECO:0000256" key="5">
    <source>
        <dbReference type="ARBA" id="ARBA00023136"/>
    </source>
</evidence>
<evidence type="ECO:0000256" key="4">
    <source>
        <dbReference type="ARBA" id="ARBA00022989"/>
    </source>
</evidence>
<gene>
    <name evidence="8" type="ORF">A3C89_03965</name>
</gene>
<evidence type="ECO:0000313" key="8">
    <source>
        <dbReference type="EMBL" id="OGG60036.1"/>
    </source>
</evidence>
<proteinExistence type="predicted"/>
<evidence type="ECO:0000256" key="2">
    <source>
        <dbReference type="ARBA" id="ARBA00022475"/>
    </source>
</evidence>
<dbReference type="AlphaFoldDB" id="A0A1F6DF88"/>
<feature type="domain" description="Phage shock protein PspC N-terminal" evidence="7">
    <location>
        <begin position="2"/>
        <end position="59"/>
    </location>
</feature>
<keyword evidence="3 6" id="KW-0812">Transmembrane</keyword>
<comment type="caution">
    <text evidence="8">The sequence shown here is derived from an EMBL/GenBank/DDBJ whole genome shotgun (WGS) entry which is preliminary data.</text>
</comment>
<protein>
    <recommendedName>
        <fullName evidence="7">Phage shock protein PspC N-terminal domain-containing protein</fullName>
    </recommendedName>
</protein>
<dbReference type="Proteomes" id="UP000178794">
    <property type="component" value="Unassembled WGS sequence"/>
</dbReference>
<keyword evidence="4 6" id="KW-1133">Transmembrane helix</keyword>
<reference evidence="8 9" key="1">
    <citation type="journal article" date="2016" name="Nat. Commun.">
        <title>Thousands of microbial genomes shed light on interconnected biogeochemical processes in an aquifer system.</title>
        <authorList>
            <person name="Anantharaman K."/>
            <person name="Brown C.T."/>
            <person name="Hug L.A."/>
            <person name="Sharon I."/>
            <person name="Castelle C.J."/>
            <person name="Probst A.J."/>
            <person name="Thomas B.C."/>
            <person name="Singh A."/>
            <person name="Wilkins M.J."/>
            <person name="Karaoz U."/>
            <person name="Brodie E.L."/>
            <person name="Williams K.H."/>
            <person name="Hubbard S.S."/>
            <person name="Banfield J.F."/>
        </authorList>
    </citation>
    <scope>NUCLEOTIDE SEQUENCE [LARGE SCALE GENOMIC DNA]</scope>
</reference>
<evidence type="ECO:0000259" key="7">
    <source>
        <dbReference type="Pfam" id="PF04024"/>
    </source>
</evidence>
<dbReference type="InterPro" id="IPR052027">
    <property type="entry name" value="PspC"/>
</dbReference>
<evidence type="ECO:0000313" key="9">
    <source>
        <dbReference type="Proteomes" id="UP000178794"/>
    </source>
</evidence>
<organism evidence="8 9">
    <name type="scientific">Candidatus Kaiserbacteria bacterium RIFCSPHIGHO2_02_FULL_50_50</name>
    <dbReference type="NCBI Taxonomy" id="1798492"/>
    <lineage>
        <taxon>Bacteria</taxon>
        <taxon>Candidatus Kaiseribacteriota</taxon>
    </lineage>
</organism>
<dbReference type="PANTHER" id="PTHR33885">
    <property type="entry name" value="PHAGE SHOCK PROTEIN C"/>
    <property type="match status" value="1"/>
</dbReference>
<evidence type="ECO:0000256" key="6">
    <source>
        <dbReference type="SAM" id="Phobius"/>
    </source>
</evidence>
<feature type="transmembrane region" description="Helical" evidence="6">
    <location>
        <begin position="30"/>
        <end position="53"/>
    </location>
</feature>
<dbReference type="Pfam" id="PF04024">
    <property type="entry name" value="PspC"/>
    <property type="match status" value="1"/>
</dbReference>
<evidence type="ECO:0000256" key="1">
    <source>
        <dbReference type="ARBA" id="ARBA00004162"/>
    </source>
</evidence>
<name>A0A1F6DF88_9BACT</name>
<dbReference type="PANTHER" id="PTHR33885:SF3">
    <property type="entry name" value="PHAGE SHOCK PROTEIN C"/>
    <property type="match status" value="1"/>
</dbReference>
<dbReference type="STRING" id="1798492.A3C89_03965"/>
<dbReference type="EMBL" id="MFLF01000011">
    <property type="protein sequence ID" value="OGG60036.1"/>
    <property type="molecule type" value="Genomic_DNA"/>
</dbReference>
<keyword evidence="2" id="KW-1003">Cell membrane</keyword>
<sequence length="75" mass="8405">MKKLYREEDDRILAGVLSGLSKYFGVDATVLRVAFAIATVLTGVFPFAALYLISAFLMPIRPRAITYDETGKRIY</sequence>
<dbReference type="GO" id="GO:0005886">
    <property type="term" value="C:plasma membrane"/>
    <property type="evidence" value="ECO:0007669"/>
    <property type="project" value="UniProtKB-SubCell"/>
</dbReference>
<dbReference type="InterPro" id="IPR007168">
    <property type="entry name" value="Phageshock_PspC_N"/>
</dbReference>
<accession>A0A1F6DF88</accession>
<comment type="subcellular location">
    <subcellularLocation>
        <location evidence="1">Cell membrane</location>
        <topology evidence="1">Single-pass membrane protein</topology>
    </subcellularLocation>
</comment>
<keyword evidence="5 6" id="KW-0472">Membrane</keyword>